<feature type="signal peptide" evidence="8">
    <location>
        <begin position="1"/>
        <end position="19"/>
    </location>
</feature>
<dbReference type="Gene3D" id="3.40.50.1820">
    <property type="entry name" value="alpha/beta hydrolase"/>
    <property type="match status" value="1"/>
</dbReference>
<dbReference type="InterPro" id="IPR043595">
    <property type="entry name" value="FaeB/C/D"/>
</dbReference>
<dbReference type="InterPro" id="IPR000801">
    <property type="entry name" value="Esterase-like"/>
</dbReference>
<keyword evidence="3" id="KW-0858">Xylan degradation</keyword>
<dbReference type="InterPro" id="IPR029058">
    <property type="entry name" value="AB_hydrolase_fold"/>
</dbReference>
<keyword evidence="7" id="KW-0624">Polysaccharide degradation</keyword>
<comment type="caution">
    <text evidence="9">The sequence shown here is derived from an EMBL/GenBank/DDBJ whole genome shotgun (WGS) entry which is preliminary data.</text>
</comment>
<name>A0ABQ6PSY5_9BACT</name>
<keyword evidence="6" id="KW-0119">Carbohydrate metabolism</keyword>
<evidence type="ECO:0000256" key="5">
    <source>
        <dbReference type="ARBA" id="ARBA00022801"/>
    </source>
</evidence>
<keyword evidence="2" id="KW-0964">Secreted</keyword>
<evidence type="ECO:0000256" key="1">
    <source>
        <dbReference type="ARBA" id="ARBA00004613"/>
    </source>
</evidence>
<feature type="chain" id="PRO_5045042810" evidence="8">
    <location>
        <begin position="20"/>
        <end position="292"/>
    </location>
</feature>
<dbReference type="Proteomes" id="UP001338309">
    <property type="component" value="Unassembled WGS sequence"/>
</dbReference>
<sequence length="292" mass="33219">MKTLFFFFLTLCAMGTVKAQIKGITVEDQQRRYLVYLPKSYHENPEQSFPLVFNFHGGGMTAAEQMFYTGMNKTADKYGFIVVYPTGINKDWNVGFDMSYQHGHRDVEFVQEMLTSLKKEYSIDEKAIFACGLSRGGFFTHRLASELPDTFSAIASISGPLPDSVQFFHQQANPISVMQVQGTEDKIVNWEGKPIAYASAYETFHFWLRNNGLNPKEAISRVFDKNQEDSTSLEWIQVQENGVSVHLLSITGGGHTWPGADPFNIGFPLGKTTKEMDMNEVLWDFFRKNRKP</sequence>
<keyword evidence="4 8" id="KW-0732">Signal</keyword>
<evidence type="ECO:0000256" key="2">
    <source>
        <dbReference type="ARBA" id="ARBA00022525"/>
    </source>
</evidence>
<evidence type="ECO:0000256" key="7">
    <source>
        <dbReference type="ARBA" id="ARBA00023326"/>
    </source>
</evidence>
<keyword evidence="10" id="KW-1185">Reference proteome</keyword>
<dbReference type="PANTHER" id="PTHR38050">
    <property type="match status" value="1"/>
</dbReference>
<organism evidence="9 10">
    <name type="scientific">Algoriphagus confluentis</name>
    <dbReference type="NCBI Taxonomy" id="1697556"/>
    <lineage>
        <taxon>Bacteria</taxon>
        <taxon>Pseudomonadati</taxon>
        <taxon>Bacteroidota</taxon>
        <taxon>Cytophagia</taxon>
        <taxon>Cytophagales</taxon>
        <taxon>Cyclobacteriaceae</taxon>
        <taxon>Algoriphagus</taxon>
    </lineage>
</organism>
<evidence type="ECO:0000313" key="10">
    <source>
        <dbReference type="Proteomes" id="UP001338309"/>
    </source>
</evidence>
<dbReference type="PANTHER" id="PTHR38050:SF2">
    <property type="entry name" value="FERULOYL ESTERASE C-RELATED"/>
    <property type="match status" value="1"/>
</dbReference>
<protein>
    <submittedName>
        <fullName evidence="9">PHB depolymerase family esterase</fullName>
    </submittedName>
</protein>
<evidence type="ECO:0000313" key="9">
    <source>
        <dbReference type="EMBL" id="GMQ30687.1"/>
    </source>
</evidence>
<gene>
    <name evidence="9" type="ORF">Aconfl_33300</name>
</gene>
<evidence type="ECO:0000256" key="6">
    <source>
        <dbReference type="ARBA" id="ARBA00023277"/>
    </source>
</evidence>
<dbReference type="EMBL" id="BTPD01000011">
    <property type="protein sequence ID" value="GMQ30687.1"/>
    <property type="molecule type" value="Genomic_DNA"/>
</dbReference>
<proteinExistence type="predicted"/>
<dbReference type="RefSeq" id="WP_338225399.1">
    <property type="nucleotide sequence ID" value="NZ_BTPD01000011.1"/>
</dbReference>
<comment type="subcellular location">
    <subcellularLocation>
        <location evidence="1">Secreted</location>
    </subcellularLocation>
</comment>
<accession>A0ABQ6PSY5</accession>
<dbReference type="SUPFAM" id="SSF53474">
    <property type="entry name" value="alpha/beta-Hydrolases"/>
    <property type="match status" value="1"/>
</dbReference>
<reference evidence="9 10" key="1">
    <citation type="submission" date="2023-08" db="EMBL/GenBank/DDBJ databases">
        <title>Draft genome sequence of Algoriphagus confluentis.</title>
        <authorList>
            <person name="Takatani N."/>
            <person name="Hosokawa M."/>
            <person name="Sawabe T."/>
        </authorList>
    </citation>
    <scope>NUCLEOTIDE SEQUENCE [LARGE SCALE GENOMIC DNA]</scope>
    <source>
        <strain evidence="9 10">NBRC 111222</strain>
    </source>
</reference>
<evidence type="ECO:0000256" key="3">
    <source>
        <dbReference type="ARBA" id="ARBA00022651"/>
    </source>
</evidence>
<dbReference type="Pfam" id="PF00756">
    <property type="entry name" value="Esterase"/>
    <property type="match status" value="1"/>
</dbReference>
<evidence type="ECO:0000256" key="4">
    <source>
        <dbReference type="ARBA" id="ARBA00022729"/>
    </source>
</evidence>
<evidence type="ECO:0000256" key="8">
    <source>
        <dbReference type="SAM" id="SignalP"/>
    </source>
</evidence>
<keyword evidence="5" id="KW-0378">Hydrolase</keyword>